<keyword evidence="1" id="KW-0812">Transmembrane</keyword>
<keyword evidence="1" id="KW-1133">Transmembrane helix</keyword>
<organism evidence="2 3">
    <name type="scientific">Legionella lytica</name>
    <dbReference type="NCBI Taxonomy" id="96232"/>
    <lineage>
        <taxon>Bacteria</taxon>
        <taxon>Pseudomonadati</taxon>
        <taxon>Pseudomonadota</taxon>
        <taxon>Gammaproteobacteria</taxon>
        <taxon>Legionellales</taxon>
        <taxon>Legionellaceae</taxon>
        <taxon>Legionella</taxon>
    </lineage>
</organism>
<dbReference type="EMBL" id="JBGORX010000010">
    <property type="protein sequence ID" value="MFJ1269863.1"/>
    <property type="molecule type" value="Genomic_DNA"/>
</dbReference>
<accession>A0ABW8DAY9</accession>
<evidence type="ECO:0000313" key="2">
    <source>
        <dbReference type="EMBL" id="MFJ1269863.1"/>
    </source>
</evidence>
<evidence type="ECO:0000256" key="1">
    <source>
        <dbReference type="SAM" id="Phobius"/>
    </source>
</evidence>
<feature type="transmembrane region" description="Helical" evidence="1">
    <location>
        <begin position="728"/>
        <end position="749"/>
    </location>
</feature>
<gene>
    <name evidence="2" type="ORF">ACD661_14975</name>
</gene>
<evidence type="ECO:0008006" key="4">
    <source>
        <dbReference type="Google" id="ProtNLM"/>
    </source>
</evidence>
<dbReference type="RefSeq" id="WP_400188678.1">
    <property type="nucleotide sequence ID" value="NZ_JBGORX010000010.1"/>
</dbReference>
<protein>
    <recommendedName>
        <fullName evidence="4">Ankyrin repeat protein</fullName>
    </recommendedName>
</protein>
<proteinExistence type="predicted"/>
<dbReference type="Proteomes" id="UP001615550">
    <property type="component" value="Unassembled WGS sequence"/>
</dbReference>
<evidence type="ECO:0000313" key="3">
    <source>
        <dbReference type="Proteomes" id="UP001615550"/>
    </source>
</evidence>
<comment type="caution">
    <text evidence="2">The sequence shown here is derived from an EMBL/GenBank/DDBJ whole genome shotgun (WGS) entry which is preliminary data.</text>
</comment>
<name>A0ABW8DAY9_9GAMM</name>
<keyword evidence="1" id="KW-0472">Membrane</keyword>
<reference evidence="2 3" key="1">
    <citation type="submission" date="2024-08" db="EMBL/GenBank/DDBJ databases">
        <title>Draft Genome Sequence of Legionella lytica strain DSB2004, Isolated From a Fire Sprinkler System.</title>
        <authorList>
            <person name="Everhart A.D."/>
            <person name="Kidane D.T."/>
            <person name="Farone A.L."/>
            <person name="Farone M.B."/>
        </authorList>
    </citation>
    <scope>NUCLEOTIDE SEQUENCE [LARGE SCALE GENOMIC DNA]</scope>
    <source>
        <strain evidence="2 3">DSB2004</strain>
    </source>
</reference>
<keyword evidence="3" id="KW-1185">Reference proteome</keyword>
<sequence length="794" mass="89594">MTDSCPSTWKHEREPKQAIFSLLSEAELLSYEGWLCRGTQLPDVLKLKEDYAQNYLYVINNDTKVLYYITEDGNAETVSGKQFDFTTFEQELEKLRPYSSEEPDVWALSHQQFQNLITLNGGLTPKSHANPLMVAEIDFAPDDLVALNYLIRALIPFNELFGDLDIQLKRELVAHIIATSGAQYYPDALATLLINFTKTSPPVFSDLPVKIREEIAKTVFYAQRSLEVAEQMRFLYDEGFLAEGDVDWPNLSNVLKQSPEPKHYVAALKSLCREDLQLFSQFLENTQFIPENTFDLLAFLAKISKEHRLTYLRLSQHLLSPFIQDVSDAQLIEIFEQQVVQKFLQHVAYGQQDEAEALLQSEHNFAQKLLTASKNPFIDYSGRTFTSTAYEYAYWAMDTHMRRMLEKHMDSNTKKVIFGLLQHIPTAGGLEYLDGTGTMQRSAHFDFSELKKALLDYHNGYEERTMTEREAAWRDVGKAQRDVPAHVAHEYCRPDRAFHCCPKFNGRSLPRVLTLSSRWTIPGGTHSWFPLAPSTGLGFKDAAHRMWFEDGAGVSSGSIGTEVVSAEHDLKAITRLEKVRTADLKKSLNNLKPQAISTVSEAALCGHKATKYAKKVVKVPSVVPSIPIRLPLVPDLAIQEKEFNTLVRRLSDIALRLELKRRSKVYADASKAALLLSHKLQLTGETFFANPDAQALKAFKSSCKNIFASKEAQGLKEHRELWYQIHPILRGILGVLAALAIVPALIVSVTSKHGYAGTFFTLPETTSGQALSKLAFQQAKNEAEIEAEMAKFSK</sequence>